<evidence type="ECO:0000256" key="4">
    <source>
        <dbReference type="ARBA" id="ARBA00022692"/>
    </source>
</evidence>
<feature type="transmembrane region" description="Helical" evidence="11">
    <location>
        <begin position="63"/>
        <end position="88"/>
    </location>
</feature>
<feature type="transmembrane region" description="Helical" evidence="11">
    <location>
        <begin position="12"/>
        <end position="31"/>
    </location>
</feature>
<keyword evidence="8" id="KW-0406">Ion transport</keyword>
<keyword evidence="3" id="KW-0633">Potassium transport</keyword>
<feature type="domain" description="Potassium channel" evidence="12">
    <location>
        <begin position="16"/>
        <end position="87"/>
    </location>
</feature>
<dbReference type="Proteomes" id="UP000002408">
    <property type="component" value="Chromosome"/>
</dbReference>
<dbReference type="GO" id="GO:0016020">
    <property type="term" value="C:membrane"/>
    <property type="evidence" value="ECO:0007669"/>
    <property type="project" value="UniProtKB-SubCell"/>
</dbReference>
<evidence type="ECO:0000256" key="3">
    <source>
        <dbReference type="ARBA" id="ARBA00022538"/>
    </source>
</evidence>
<comment type="subcellular location">
    <subcellularLocation>
        <location evidence="1">Membrane</location>
        <topology evidence="1">Multi-pass membrane protein</topology>
    </subcellularLocation>
</comment>
<dbReference type="PANTHER" id="PTHR10027:SF10">
    <property type="entry name" value="SLOWPOKE 2, ISOFORM D"/>
    <property type="match status" value="1"/>
</dbReference>
<evidence type="ECO:0000256" key="1">
    <source>
        <dbReference type="ARBA" id="ARBA00004141"/>
    </source>
</evidence>
<keyword evidence="10" id="KW-0407">Ion channel</keyword>
<evidence type="ECO:0000256" key="8">
    <source>
        <dbReference type="ARBA" id="ARBA00023065"/>
    </source>
</evidence>
<dbReference type="Pfam" id="PF07885">
    <property type="entry name" value="Ion_trans_2"/>
    <property type="match status" value="1"/>
</dbReference>
<keyword evidence="4 11" id="KW-0812">Transmembrane</keyword>
<evidence type="ECO:0000256" key="10">
    <source>
        <dbReference type="ARBA" id="ARBA00023303"/>
    </source>
</evidence>
<keyword evidence="5" id="KW-0631">Potassium channel</keyword>
<dbReference type="EMBL" id="CP000780">
    <property type="protein sequence ID" value="ABS55243.1"/>
    <property type="molecule type" value="Genomic_DNA"/>
</dbReference>
<evidence type="ECO:0000256" key="2">
    <source>
        <dbReference type="ARBA" id="ARBA00022448"/>
    </source>
</evidence>
<gene>
    <name evidence="13" type="ordered locus">Mboo_0725</name>
</gene>
<keyword evidence="2" id="KW-0813">Transport</keyword>
<evidence type="ECO:0000313" key="13">
    <source>
        <dbReference type="EMBL" id="ABS55243.1"/>
    </source>
</evidence>
<evidence type="ECO:0000256" key="9">
    <source>
        <dbReference type="ARBA" id="ARBA00023136"/>
    </source>
</evidence>
<dbReference type="InterPro" id="IPR013099">
    <property type="entry name" value="K_chnl_dom"/>
</dbReference>
<keyword evidence="9 11" id="KW-0472">Membrane</keyword>
<sequence>MTDNISFRLQLYLTILMVVVVAGIAGMIIFENRTPLDAFYFVVVTISTVGFGDIHPVTAAGKVLTIGIILAGVGCFVGLAASTLDLMIENRERTLRLRNLNMIVGVFFSEAGTRLLRCFSGHDPHVAEIRSVLLVSNQWSDEDFSRAITVLNAHRPVLDSRSISLPDLKKFLSGHRNFLLSLFGNPQIIEHEDFTPLLQAVFHLAEELAARENLTDLPASDYAHLSGDINRVYGLLIVDWLMYMRHLKKHYPYLFSLAMRTNPFDTNASAVVR</sequence>
<keyword evidence="7 11" id="KW-1133">Transmembrane helix</keyword>
<keyword evidence="6" id="KW-0630">Potassium</keyword>
<dbReference type="eggNOG" id="arCOG03165">
    <property type="taxonomic scope" value="Archaea"/>
</dbReference>
<dbReference type="RefSeq" id="WP_012106266.1">
    <property type="nucleotide sequence ID" value="NC_009712.1"/>
</dbReference>
<evidence type="ECO:0000256" key="7">
    <source>
        <dbReference type="ARBA" id="ARBA00022989"/>
    </source>
</evidence>
<evidence type="ECO:0000256" key="11">
    <source>
        <dbReference type="SAM" id="Phobius"/>
    </source>
</evidence>
<keyword evidence="14" id="KW-1185">Reference proteome</keyword>
<reference evidence="14" key="1">
    <citation type="journal article" date="2015" name="Microbiology">
        <title>Genome of Methanoregula boonei 6A8 reveals adaptations to oligotrophic peatland environments.</title>
        <authorList>
            <person name="Braeuer S."/>
            <person name="Cadillo-Quiroz H."/>
            <person name="Kyrpides N."/>
            <person name="Woyke T."/>
            <person name="Goodwin L."/>
            <person name="Detter C."/>
            <person name="Podell S."/>
            <person name="Yavitt J.B."/>
            <person name="Zinder S.H."/>
        </authorList>
    </citation>
    <scope>NUCLEOTIDE SEQUENCE [LARGE SCALE GENOMIC DNA]</scope>
    <source>
        <strain evidence="14">DSM 21154 / JCM 14090 / 6A8</strain>
    </source>
</reference>
<dbReference type="HOGENOM" id="CLU_087537_1_0_2"/>
<evidence type="ECO:0000256" key="6">
    <source>
        <dbReference type="ARBA" id="ARBA00022958"/>
    </source>
</evidence>
<evidence type="ECO:0000259" key="12">
    <source>
        <dbReference type="Pfam" id="PF07885"/>
    </source>
</evidence>
<dbReference type="GO" id="GO:0005267">
    <property type="term" value="F:potassium channel activity"/>
    <property type="evidence" value="ECO:0007669"/>
    <property type="project" value="UniProtKB-KW"/>
</dbReference>
<feature type="transmembrane region" description="Helical" evidence="11">
    <location>
        <begin position="38"/>
        <end position="57"/>
    </location>
</feature>
<accession>A7I682</accession>
<dbReference type="AlphaFoldDB" id="A7I682"/>
<protein>
    <submittedName>
        <fullName evidence="13">Ion transport 2 domain protein</fullName>
    </submittedName>
</protein>
<dbReference type="Gene3D" id="1.10.287.70">
    <property type="match status" value="1"/>
</dbReference>
<dbReference type="SUPFAM" id="SSF81324">
    <property type="entry name" value="Voltage-gated potassium channels"/>
    <property type="match status" value="1"/>
</dbReference>
<evidence type="ECO:0000313" key="14">
    <source>
        <dbReference type="Proteomes" id="UP000002408"/>
    </source>
</evidence>
<evidence type="ECO:0000256" key="5">
    <source>
        <dbReference type="ARBA" id="ARBA00022826"/>
    </source>
</evidence>
<dbReference type="GeneID" id="5411099"/>
<dbReference type="PANTHER" id="PTHR10027">
    <property type="entry name" value="CALCIUM-ACTIVATED POTASSIUM CHANNEL ALPHA CHAIN"/>
    <property type="match status" value="1"/>
</dbReference>
<proteinExistence type="predicted"/>
<dbReference type="KEGG" id="mbn:Mboo_0725"/>
<dbReference type="InterPro" id="IPR047871">
    <property type="entry name" value="K_chnl_Slo-like"/>
</dbReference>
<name>A7I682_METB6</name>
<organism evidence="13 14">
    <name type="scientific">Methanoregula boonei (strain DSM 21154 / JCM 14090 / 6A8)</name>
    <dbReference type="NCBI Taxonomy" id="456442"/>
    <lineage>
        <taxon>Archaea</taxon>
        <taxon>Methanobacteriati</taxon>
        <taxon>Methanobacteriota</taxon>
        <taxon>Stenosarchaea group</taxon>
        <taxon>Methanomicrobia</taxon>
        <taxon>Methanomicrobiales</taxon>
        <taxon>Methanoregulaceae</taxon>
        <taxon>Methanoregula</taxon>
    </lineage>
</organism>